<dbReference type="Gene3D" id="3.50.50.60">
    <property type="entry name" value="FAD/NAD(P)-binding domain"/>
    <property type="match status" value="1"/>
</dbReference>
<dbReference type="InterPro" id="IPR020946">
    <property type="entry name" value="Flavin_mOase-like"/>
</dbReference>
<dbReference type="GeneTree" id="ENSGT00940000161099"/>
<keyword evidence="7 8" id="KW-0503">Monooxygenase</keyword>
<proteinExistence type="inferred from homology"/>
<evidence type="ECO:0000256" key="3">
    <source>
        <dbReference type="ARBA" id="ARBA00022630"/>
    </source>
</evidence>
<evidence type="ECO:0000256" key="4">
    <source>
        <dbReference type="ARBA" id="ARBA00022827"/>
    </source>
</evidence>
<evidence type="ECO:0000256" key="6">
    <source>
        <dbReference type="ARBA" id="ARBA00023002"/>
    </source>
</evidence>
<sequence length="147" mass="16997">MAKRVAVIGSGVSGLTSIKCCLDEGLQPTCFERSNDIGGLWRFKEKVEEGRASIYQSVFTNSSKEMSCFSDFPMPEHFPNFLHNTRFLEYLKLYAKRFDLLKYIRFKIIFLVDQLQLVRVTCFRASIEEELCINSKACVSHQHKLVQ</sequence>
<protein>
    <recommendedName>
        <fullName evidence="8">Flavin-containing monooxygenase</fullName>
        <ecNumber evidence="8">1.-.-.-</ecNumber>
    </recommendedName>
</protein>
<evidence type="ECO:0000256" key="1">
    <source>
        <dbReference type="ARBA" id="ARBA00001974"/>
    </source>
</evidence>
<keyword evidence="3 8" id="KW-0285">Flavoprotein</keyword>
<evidence type="ECO:0000313" key="10">
    <source>
        <dbReference type="Proteomes" id="UP000472274"/>
    </source>
</evidence>
<organism evidence="9 10">
    <name type="scientific">Terrapene triunguis</name>
    <name type="common">Three-toed box turtle</name>
    <dbReference type="NCBI Taxonomy" id="2587831"/>
    <lineage>
        <taxon>Eukaryota</taxon>
        <taxon>Metazoa</taxon>
        <taxon>Chordata</taxon>
        <taxon>Craniata</taxon>
        <taxon>Vertebrata</taxon>
        <taxon>Euteleostomi</taxon>
        <taxon>Archelosauria</taxon>
        <taxon>Testudinata</taxon>
        <taxon>Testudines</taxon>
        <taxon>Cryptodira</taxon>
        <taxon>Durocryptodira</taxon>
        <taxon>Testudinoidea</taxon>
        <taxon>Emydidae</taxon>
        <taxon>Terrapene</taxon>
    </lineage>
</organism>
<evidence type="ECO:0000256" key="8">
    <source>
        <dbReference type="RuleBase" id="RU361177"/>
    </source>
</evidence>
<keyword evidence="6 8" id="KW-0560">Oxidoreductase</keyword>
<name>A0A674IPP4_9SAUR</name>
<comment type="similarity">
    <text evidence="2 8">Belongs to the FMO family.</text>
</comment>
<gene>
    <name evidence="9" type="primary">LOC112107433</name>
</gene>
<evidence type="ECO:0000313" key="9">
    <source>
        <dbReference type="Ensembl" id="ENSTMTP00000010910.1"/>
    </source>
</evidence>
<accession>A0A674IPP4</accession>
<dbReference type="PRINTS" id="PR00370">
    <property type="entry name" value="FMOXYGENASE"/>
</dbReference>
<dbReference type="InterPro" id="IPR036188">
    <property type="entry name" value="FAD/NAD-bd_sf"/>
</dbReference>
<reference evidence="9" key="2">
    <citation type="submission" date="2025-09" db="UniProtKB">
        <authorList>
            <consortium name="Ensembl"/>
        </authorList>
    </citation>
    <scope>IDENTIFICATION</scope>
</reference>
<comment type="cofactor">
    <cofactor evidence="1 8">
        <name>FAD</name>
        <dbReference type="ChEBI" id="CHEBI:57692"/>
    </cofactor>
</comment>
<reference evidence="9" key="1">
    <citation type="submission" date="2025-08" db="UniProtKB">
        <authorList>
            <consortium name="Ensembl"/>
        </authorList>
    </citation>
    <scope>IDENTIFICATION</scope>
</reference>
<dbReference type="PANTHER" id="PTHR23023">
    <property type="entry name" value="DIMETHYLANILINE MONOOXYGENASE"/>
    <property type="match status" value="1"/>
</dbReference>
<dbReference type="Ensembl" id="ENSTMTT00000011272.1">
    <property type="protein sequence ID" value="ENSTMTP00000010910.1"/>
    <property type="gene ID" value="ENSTMTG00000007843.1"/>
</dbReference>
<dbReference type="InterPro" id="IPR000960">
    <property type="entry name" value="Flavin_mOase"/>
</dbReference>
<dbReference type="GO" id="GO:0050661">
    <property type="term" value="F:NADP binding"/>
    <property type="evidence" value="ECO:0007669"/>
    <property type="project" value="InterPro"/>
</dbReference>
<keyword evidence="4 8" id="KW-0274">FAD</keyword>
<evidence type="ECO:0000256" key="2">
    <source>
        <dbReference type="ARBA" id="ARBA00009183"/>
    </source>
</evidence>
<evidence type="ECO:0000256" key="5">
    <source>
        <dbReference type="ARBA" id="ARBA00022857"/>
    </source>
</evidence>
<dbReference type="GO" id="GO:0004499">
    <property type="term" value="F:N,N-dimethylaniline monooxygenase activity"/>
    <property type="evidence" value="ECO:0007669"/>
    <property type="project" value="InterPro"/>
</dbReference>
<dbReference type="EC" id="1.-.-.-" evidence="8"/>
<dbReference type="InterPro" id="IPR050346">
    <property type="entry name" value="FMO-like"/>
</dbReference>
<dbReference type="SUPFAM" id="SSF51905">
    <property type="entry name" value="FAD/NAD(P)-binding domain"/>
    <property type="match status" value="1"/>
</dbReference>
<dbReference type="Proteomes" id="UP000472274">
    <property type="component" value="Unplaced"/>
</dbReference>
<keyword evidence="5" id="KW-0521">NADP</keyword>
<dbReference type="AlphaFoldDB" id="A0A674IPP4"/>
<dbReference type="GO" id="GO:0050660">
    <property type="term" value="F:flavin adenine dinucleotide binding"/>
    <property type="evidence" value="ECO:0007669"/>
    <property type="project" value="InterPro"/>
</dbReference>
<dbReference type="Pfam" id="PF00743">
    <property type="entry name" value="FMO-like"/>
    <property type="match status" value="1"/>
</dbReference>
<evidence type="ECO:0000256" key="7">
    <source>
        <dbReference type="ARBA" id="ARBA00023033"/>
    </source>
</evidence>
<keyword evidence="10" id="KW-1185">Reference proteome</keyword>